<comment type="caution">
    <text evidence="1">The sequence shown here is derived from an EMBL/GenBank/DDBJ whole genome shotgun (WGS) entry which is preliminary data.</text>
</comment>
<reference evidence="2" key="1">
    <citation type="journal article" date="2017" name="Proc. Natl. Acad. Sci. U.S.A.">
        <title>Simulation of Deepwater Horizon oil plume reveals substrate specialization within a complex community of hydrocarbon-degraders.</title>
        <authorList>
            <person name="Hu P."/>
            <person name="Dubinsky E.A."/>
            <person name="Probst A.J."/>
            <person name="Wang J."/>
            <person name="Sieber C.M.K."/>
            <person name="Tom L.M."/>
            <person name="Gardinali P."/>
            <person name="Banfield J.F."/>
            <person name="Atlas R.M."/>
            <person name="Andersen G.L."/>
        </authorList>
    </citation>
    <scope>NUCLEOTIDE SEQUENCE [LARGE SCALE GENOMIC DNA]</scope>
</reference>
<dbReference type="PROSITE" id="PS51257">
    <property type="entry name" value="PROKAR_LIPOPROTEIN"/>
    <property type="match status" value="1"/>
</dbReference>
<accession>A0A1Z8AX29</accession>
<evidence type="ECO:0008006" key="3">
    <source>
        <dbReference type="Google" id="ProtNLM"/>
    </source>
</evidence>
<proteinExistence type="predicted"/>
<dbReference type="EMBL" id="MAAX01000113">
    <property type="protein sequence ID" value="OUS14892.1"/>
    <property type="molecule type" value="Genomic_DNA"/>
</dbReference>
<dbReference type="Proteomes" id="UP000196102">
    <property type="component" value="Unassembled WGS sequence"/>
</dbReference>
<protein>
    <recommendedName>
        <fullName evidence="3">Cytochrome C Planctomycete-type domain-containing protein</fullName>
    </recommendedName>
</protein>
<name>A0A1Z8AX29_9FLAO</name>
<evidence type="ECO:0000313" key="2">
    <source>
        <dbReference type="Proteomes" id="UP000196102"/>
    </source>
</evidence>
<sequence>MKKIISLLFTTALLISCSETSPEDLVDNTPVLGPVTYNADIFTIVDSQCLSCHNDNNASGNNSYSTYSQFRDATENGNVIDRITRSPGDPLLMPQGNQLPQNSIDLIIQWQMDGYLEN</sequence>
<dbReference type="AlphaFoldDB" id="A0A1Z8AX29"/>
<evidence type="ECO:0000313" key="1">
    <source>
        <dbReference type="EMBL" id="OUS14892.1"/>
    </source>
</evidence>
<gene>
    <name evidence="1" type="ORF">A9Q93_07255</name>
</gene>
<organism evidence="1 2">
    <name type="scientific">Nonlabens dokdonensis</name>
    <dbReference type="NCBI Taxonomy" id="328515"/>
    <lineage>
        <taxon>Bacteria</taxon>
        <taxon>Pseudomonadati</taxon>
        <taxon>Bacteroidota</taxon>
        <taxon>Flavobacteriia</taxon>
        <taxon>Flavobacteriales</taxon>
        <taxon>Flavobacteriaceae</taxon>
        <taxon>Nonlabens</taxon>
    </lineage>
</organism>
<dbReference type="RefSeq" id="WP_303686746.1">
    <property type="nucleotide sequence ID" value="NZ_CAJXYO010000033.1"/>
</dbReference>